<feature type="active site" description="Proton acceptor" evidence="1">
    <location>
        <position position="207"/>
    </location>
</feature>
<evidence type="ECO:0000256" key="2">
    <source>
        <dbReference type="PIRSR" id="PIRSR600250-51"/>
    </source>
</evidence>
<keyword evidence="3" id="KW-0732">Signal</keyword>
<sequence>MKLAAILSSTVLASAALASPLTPERRARNAARLQARIAQRHSNLPFKAGTNEILHLNETTHEEYSSNWAGAVLIGSGYTSVTGTFTVPTPSAPSGGSSDEQYCATAWVGIDGDTCQSAILQTGVDFCIDSSGTTFDAWYEWLPDYSHDFSGISISAGDKVKVTVDASSKTAGTAIVENLTTGKTVSHTFTGQDDNALCETNAEWIMEDFSSFLSLVPFANFGTVTFTDISATSGGSSVGASNATIIDIQQNNKTLTSSSASDREVTIKYIG</sequence>
<dbReference type="Gene3D" id="2.60.120.700">
    <property type="entry name" value="Peptidase G1"/>
    <property type="match status" value="1"/>
</dbReference>
<comment type="caution">
    <text evidence="4">The sequence shown here is derived from an EMBL/GenBank/DDBJ whole genome shotgun (WGS) entry which is preliminary data.</text>
</comment>
<evidence type="ECO:0000313" key="5">
    <source>
        <dbReference type="Proteomes" id="UP000033540"/>
    </source>
</evidence>
<dbReference type="GO" id="GO:0006508">
    <property type="term" value="P:proteolysis"/>
    <property type="evidence" value="ECO:0007669"/>
    <property type="project" value="InterPro"/>
</dbReference>
<dbReference type="InterPro" id="IPR038656">
    <property type="entry name" value="Peptidase_G1_sf"/>
</dbReference>
<dbReference type="PRINTS" id="PR00977">
    <property type="entry name" value="SCYTLDPTASE"/>
</dbReference>
<protein>
    <submittedName>
        <fullName evidence="4">Peptidase A4 family protein</fullName>
    </submittedName>
</protein>
<evidence type="ECO:0000256" key="1">
    <source>
        <dbReference type="PIRSR" id="PIRSR600250-50"/>
    </source>
</evidence>
<feature type="signal peptide" evidence="3">
    <location>
        <begin position="1"/>
        <end position="18"/>
    </location>
</feature>
<feature type="disulfide bond" evidence="2">
    <location>
        <begin position="115"/>
        <end position="198"/>
    </location>
</feature>
<feature type="chain" id="PRO_5002443636" evidence="3">
    <location>
        <begin position="19"/>
        <end position="271"/>
    </location>
</feature>
<dbReference type="STRING" id="1403190.A0A0F0IK73"/>
<proteinExistence type="predicted"/>
<dbReference type="PANTHER" id="PTHR37536">
    <property type="entry name" value="PUTATIVE (AFU_ORTHOLOGUE AFUA_3G02970)-RELATED"/>
    <property type="match status" value="1"/>
</dbReference>
<evidence type="ECO:0000256" key="3">
    <source>
        <dbReference type="SAM" id="SignalP"/>
    </source>
</evidence>
<reference evidence="4 5" key="1">
    <citation type="submission" date="2015-02" db="EMBL/GenBank/DDBJ databases">
        <title>Draft genome sequence of Aspergillus parasiticus SU-1.</title>
        <authorList>
            <person name="Yu J."/>
            <person name="Fedorova N."/>
            <person name="Yin Y."/>
            <person name="Losada L."/>
            <person name="Zafar N."/>
            <person name="Taujale R."/>
            <person name="Ehrlich K.C."/>
            <person name="Bhatnagar D."/>
            <person name="Cleveland T.E."/>
            <person name="Bennett J.W."/>
            <person name="Nierman W.C."/>
        </authorList>
    </citation>
    <scope>NUCLEOTIDE SEQUENCE [LARGE SCALE GENOMIC DNA]</scope>
    <source>
        <strain evidence="5">ATCC 56775 / NRRL 5862 / SRRC 143 / SU-1</strain>
    </source>
</reference>
<dbReference type="GO" id="GO:0070007">
    <property type="term" value="F:glutamic-type endopeptidase activity"/>
    <property type="evidence" value="ECO:0007669"/>
    <property type="project" value="InterPro"/>
</dbReference>
<dbReference type="InterPro" id="IPR000250">
    <property type="entry name" value="Peptidase_G1"/>
</dbReference>
<accession>A0A0F0IK73</accession>
<dbReference type="PANTHER" id="PTHR37536:SF3">
    <property type="entry name" value="PUTATIVE (AFU_ORTHOLOGUE AFUA_3G02970)-RELATED"/>
    <property type="match status" value="1"/>
</dbReference>
<dbReference type="OrthoDB" id="2862635at2759"/>
<feature type="disulfide bond" evidence="2">
    <location>
        <begin position="103"/>
        <end position="127"/>
    </location>
</feature>
<gene>
    <name evidence="4" type="ORF">P875_00076235</name>
</gene>
<dbReference type="EMBL" id="JZEE01000051">
    <property type="protein sequence ID" value="KJK68204.1"/>
    <property type="molecule type" value="Genomic_DNA"/>
</dbReference>
<dbReference type="Pfam" id="PF01828">
    <property type="entry name" value="Peptidase_A4"/>
    <property type="match status" value="1"/>
</dbReference>
<dbReference type="InterPro" id="IPR013320">
    <property type="entry name" value="ConA-like_dom_sf"/>
</dbReference>
<name>A0A0F0IK73_ASPPU</name>
<evidence type="ECO:0000313" key="4">
    <source>
        <dbReference type="EMBL" id="KJK68204.1"/>
    </source>
</evidence>
<keyword evidence="2" id="KW-1015">Disulfide bond</keyword>
<dbReference type="Proteomes" id="UP000033540">
    <property type="component" value="Unassembled WGS sequence"/>
</dbReference>
<dbReference type="AlphaFoldDB" id="A0A0F0IK73"/>
<dbReference type="CDD" id="cd13426">
    <property type="entry name" value="Peptidase_G1"/>
    <property type="match status" value="1"/>
</dbReference>
<dbReference type="SUPFAM" id="SSF49899">
    <property type="entry name" value="Concanavalin A-like lectins/glucanases"/>
    <property type="match status" value="1"/>
</dbReference>
<organism evidence="4 5">
    <name type="scientific">Aspergillus parasiticus (strain ATCC 56775 / NRRL 5862 / SRRC 143 / SU-1)</name>
    <dbReference type="NCBI Taxonomy" id="1403190"/>
    <lineage>
        <taxon>Eukaryota</taxon>
        <taxon>Fungi</taxon>
        <taxon>Dikarya</taxon>
        <taxon>Ascomycota</taxon>
        <taxon>Pezizomycotina</taxon>
        <taxon>Eurotiomycetes</taxon>
        <taxon>Eurotiomycetidae</taxon>
        <taxon>Eurotiales</taxon>
        <taxon>Aspergillaceae</taxon>
        <taxon>Aspergillus</taxon>
        <taxon>Aspergillus subgen. Circumdati</taxon>
    </lineage>
</organism>